<proteinExistence type="predicted"/>
<comment type="caution">
    <text evidence="1">The sequence shown here is derived from an EMBL/GenBank/DDBJ whole genome shotgun (WGS) entry which is preliminary data.</text>
</comment>
<evidence type="ECO:0000313" key="2">
    <source>
        <dbReference type="Proteomes" id="UP000266841"/>
    </source>
</evidence>
<evidence type="ECO:0000313" key="1">
    <source>
        <dbReference type="EMBL" id="EJK64135.1"/>
    </source>
</evidence>
<reference evidence="1 2" key="1">
    <citation type="journal article" date="2012" name="Genome Biol.">
        <title>Genome and low-iron response of an oceanic diatom adapted to chronic iron limitation.</title>
        <authorList>
            <person name="Lommer M."/>
            <person name="Specht M."/>
            <person name="Roy A.S."/>
            <person name="Kraemer L."/>
            <person name="Andreson R."/>
            <person name="Gutowska M.A."/>
            <person name="Wolf J."/>
            <person name="Bergner S.V."/>
            <person name="Schilhabel M.B."/>
            <person name="Klostermeier U.C."/>
            <person name="Beiko R.G."/>
            <person name="Rosenstiel P."/>
            <person name="Hippler M."/>
            <person name="Laroche J."/>
        </authorList>
    </citation>
    <scope>NUCLEOTIDE SEQUENCE [LARGE SCALE GENOMIC DNA]</scope>
    <source>
        <strain evidence="1 2">CCMP1005</strain>
    </source>
</reference>
<name>K0SFL5_THAOC</name>
<dbReference type="EMBL" id="AGNL01017600">
    <property type="protein sequence ID" value="EJK64135.1"/>
    <property type="molecule type" value="Genomic_DNA"/>
</dbReference>
<accession>K0SFL5</accession>
<dbReference type="Proteomes" id="UP000266841">
    <property type="component" value="Unassembled WGS sequence"/>
</dbReference>
<gene>
    <name evidence="1" type="ORF">THAOC_15158</name>
</gene>
<keyword evidence="2" id="KW-1185">Reference proteome</keyword>
<sequence>MRPACNVSPPDVVMSRVVDVRGEGLLYDEGDWQTLAIVRAPTPLSPLRSSCGAVLGSTPPECVDGLWSTAAQSGSTLINSVILTMSASELVPYDFRHTSTMKGRDKKDTETPKRGASKKDALIGIVYEITTAHLL</sequence>
<organism evidence="1 2">
    <name type="scientific">Thalassiosira oceanica</name>
    <name type="common">Marine diatom</name>
    <dbReference type="NCBI Taxonomy" id="159749"/>
    <lineage>
        <taxon>Eukaryota</taxon>
        <taxon>Sar</taxon>
        <taxon>Stramenopiles</taxon>
        <taxon>Ochrophyta</taxon>
        <taxon>Bacillariophyta</taxon>
        <taxon>Coscinodiscophyceae</taxon>
        <taxon>Thalassiosirophycidae</taxon>
        <taxon>Thalassiosirales</taxon>
        <taxon>Thalassiosiraceae</taxon>
        <taxon>Thalassiosira</taxon>
    </lineage>
</organism>
<protein>
    <submittedName>
        <fullName evidence="1">Uncharacterized protein</fullName>
    </submittedName>
</protein>
<dbReference type="AlphaFoldDB" id="K0SFL5"/>